<protein>
    <submittedName>
        <fullName evidence="1">Uncharacterized protein</fullName>
    </submittedName>
</protein>
<gene>
    <name evidence="1" type="ORF">BN874_1260012</name>
</gene>
<sequence>MNCQNRLNDFVHLSCTVWYCLHYLHHCFSQGMPSLFPSILTPGQFLKKKVASSQDVIWEQCVLPSHLKLETLLFSLLELFPLSL</sequence>
<dbReference type="EMBL" id="CBTK010000031">
    <property type="protein sequence ID" value="CDH43604.1"/>
    <property type="molecule type" value="Genomic_DNA"/>
</dbReference>
<organism evidence="1 2">
    <name type="scientific">Candidatus Contendobacter odensis Run_B_J11</name>
    <dbReference type="NCBI Taxonomy" id="1400861"/>
    <lineage>
        <taxon>Bacteria</taxon>
        <taxon>Pseudomonadati</taxon>
        <taxon>Pseudomonadota</taxon>
        <taxon>Gammaproteobacteria</taxon>
        <taxon>Candidatus Competibacteraceae</taxon>
        <taxon>Candidatus Contendibacter</taxon>
    </lineage>
</organism>
<dbReference type="AlphaFoldDB" id="A0A7U7G8M2"/>
<accession>A0A7U7G8M2</accession>
<reference evidence="1 2" key="1">
    <citation type="journal article" date="2014" name="ISME J.">
        <title>Candidatus Competibacter-lineage genomes retrieved from metagenomes reveal functional metabolic diversity.</title>
        <authorList>
            <person name="McIlroy S.J."/>
            <person name="Albertsen M."/>
            <person name="Andresen E.K."/>
            <person name="Saunders A.M."/>
            <person name="Kristiansen R."/>
            <person name="Stokholm-Bjerregaard M."/>
            <person name="Nielsen K.L."/>
            <person name="Nielsen P.H."/>
        </authorList>
    </citation>
    <scope>NUCLEOTIDE SEQUENCE [LARGE SCALE GENOMIC DNA]</scope>
    <source>
        <strain evidence="1 2">Run_B_J11</strain>
    </source>
</reference>
<proteinExistence type="predicted"/>
<evidence type="ECO:0000313" key="1">
    <source>
        <dbReference type="EMBL" id="CDH43604.1"/>
    </source>
</evidence>
<evidence type="ECO:0000313" key="2">
    <source>
        <dbReference type="Proteomes" id="UP000019184"/>
    </source>
</evidence>
<dbReference type="Proteomes" id="UP000019184">
    <property type="component" value="Unassembled WGS sequence"/>
</dbReference>
<keyword evidence="2" id="KW-1185">Reference proteome</keyword>
<name>A0A7U7G8M2_9GAMM</name>
<comment type="caution">
    <text evidence="1">The sequence shown here is derived from an EMBL/GenBank/DDBJ whole genome shotgun (WGS) entry which is preliminary data.</text>
</comment>